<gene>
    <name evidence="1" type="ORF">DC53_16860</name>
</gene>
<dbReference type="EMBL" id="JJNZ01000066">
    <property type="protein sequence ID" value="KDC49393.1"/>
    <property type="molecule type" value="Genomic_DNA"/>
</dbReference>
<evidence type="ECO:0000313" key="1">
    <source>
        <dbReference type="EMBL" id="KDC49393.1"/>
    </source>
</evidence>
<dbReference type="Proteomes" id="UP000027154">
    <property type="component" value="Unassembled WGS sequence"/>
</dbReference>
<sequence>MVIFILVLLGAFLLLYFIALKQKRDINKQIRKPDTKIVSLSGLRESKYTGELFSGSTTTEDHLGKAAELKKNAKVAIKNKLFDEAWKLLQKQKMSYMKHANNAGFTAKQVLALDATVHVDLANILRMENKHTEALIHIVYWVANNYDNMTKTQEQKLTAYFNRSNLKLTSIEEAKIAISSLAENPEYVNAQELVSIWVAKEDSISKEP</sequence>
<protein>
    <submittedName>
        <fullName evidence="1">Uncharacterized protein</fullName>
    </submittedName>
</protein>
<evidence type="ECO:0000313" key="2">
    <source>
        <dbReference type="Proteomes" id="UP000027154"/>
    </source>
</evidence>
<organism evidence="1 2">
    <name type="scientific">Pseudoalteromonas fuliginea</name>
    <dbReference type="NCBI Taxonomy" id="1872678"/>
    <lineage>
        <taxon>Bacteria</taxon>
        <taxon>Pseudomonadati</taxon>
        <taxon>Pseudomonadota</taxon>
        <taxon>Gammaproteobacteria</taxon>
        <taxon>Alteromonadales</taxon>
        <taxon>Pseudoalteromonadaceae</taxon>
        <taxon>Pseudoalteromonas</taxon>
    </lineage>
</organism>
<accession>A0ABD3Y5T9</accession>
<name>A0ABD3Y5T9_9GAMM</name>
<dbReference type="AlphaFoldDB" id="A0ABD3Y5T9"/>
<comment type="caution">
    <text evidence="1">The sequence shown here is derived from an EMBL/GenBank/DDBJ whole genome shotgun (WGS) entry which is preliminary data.</text>
</comment>
<dbReference type="RefSeq" id="WP_050484162.1">
    <property type="nucleotide sequence ID" value="NZ_JJNZ01000066.1"/>
</dbReference>
<reference evidence="1 2" key="1">
    <citation type="submission" date="2014-04" db="EMBL/GenBank/DDBJ databases">
        <title>Pseudoalteromonas galatheae sp. nov., isolated from a deep-sea polychaete near Canal Concepcion, Chile.</title>
        <authorList>
            <person name="Machado H.R."/>
            <person name="Gram L."/>
            <person name="Vynne N.G."/>
        </authorList>
    </citation>
    <scope>NUCLEOTIDE SEQUENCE [LARGE SCALE GENOMIC DNA]</scope>
    <source>
        <strain evidence="1 2">KMM216</strain>
    </source>
</reference>
<proteinExistence type="predicted"/>